<keyword evidence="5" id="KW-0812">Transmembrane</keyword>
<evidence type="ECO:0000259" key="6">
    <source>
        <dbReference type="Pfam" id="PF00151"/>
    </source>
</evidence>
<dbReference type="InterPro" id="IPR013818">
    <property type="entry name" value="Lipase"/>
</dbReference>
<evidence type="ECO:0000256" key="4">
    <source>
        <dbReference type="SAM" id="MobiDB-lite"/>
    </source>
</evidence>
<keyword evidence="5" id="KW-0472">Membrane</keyword>
<dbReference type="InterPro" id="IPR000734">
    <property type="entry name" value="TAG_lipase"/>
</dbReference>
<feature type="domain" description="Lipase" evidence="6">
    <location>
        <begin position="671"/>
        <end position="820"/>
    </location>
</feature>
<feature type="region of interest" description="Disordered" evidence="4">
    <location>
        <begin position="1217"/>
        <end position="1240"/>
    </location>
</feature>
<dbReference type="InterPro" id="IPR029058">
    <property type="entry name" value="AB_hydrolase_fold"/>
</dbReference>
<keyword evidence="3" id="KW-0964">Secreted</keyword>
<protein>
    <submittedName>
        <fullName evidence="7">ORF19</fullName>
    </submittedName>
</protein>
<reference evidence="8" key="1">
    <citation type="submission" date="2024-05" db="EMBL/GenBank/DDBJ databases">
        <authorList>
            <person name="Karamendin K."/>
            <person name="Kydyrmanov A."/>
            <person name="Kasymbekov Y."/>
            <person name="Nuralibekov S."/>
            <person name="Sabyrzhan T."/>
            <person name="Khan Y."/>
        </authorList>
    </citation>
    <scope>NUCLEOTIDE SEQUENCE [LARGE SCALE GENOMIC DNA]</scope>
</reference>
<evidence type="ECO:0000256" key="5">
    <source>
        <dbReference type="SAM" id="Phobius"/>
    </source>
</evidence>
<organism evidence="7 8">
    <name type="scientific">Aviadenovirus sp</name>
    <dbReference type="NCBI Taxonomy" id="2217649"/>
    <lineage>
        <taxon>Viruses</taxon>
        <taxon>Varidnaviria</taxon>
        <taxon>Bamfordvirae</taxon>
        <taxon>Preplasmiviricota</taxon>
        <taxon>Polisuviricotina</taxon>
        <taxon>Pharingeaviricetes</taxon>
        <taxon>Rowavirales</taxon>
        <taxon>Adenoviridae</taxon>
        <taxon>Aviadenovirus</taxon>
    </lineage>
</organism>
<dbReference type="PANTHER" id="PTHR11610">
    <property type="entry name" value="LIPASE"/>
    <property type="match status" value="1"/>
</dbReference>
<comment type="subcellular location">
    <subcellularLocation>
        <location evidence="1">Secreted</location>
    </subcellularLocation>
</comment>
<evidence type="ECO:0000256" key="3">
    <source>
        <dbReference type="ARBA" id="ARBA00022525"/>
    </source>
</evidence>
<name>A0ABZ0T4G9_9ADEN</name>
<evidence type="ECO:0000313" key="8">
    <source>
        <dbReference type="Proteomes" id="UP001327288"/>
    </source>
</evidence>
<feature type="transmembrane region" description="Helical" evidence="5">
    <location>
        <begin position="1256"/>
        <end position="1278"/>
    </location>
</feature>
<proteinExistence type="inferred from homology"/>
<dbReference type="EMBL" id="OR529407">
    <property type="protein sequence ID" value="WPS63632.1"/>
    <property type="molecule type" value="Genomic_DNA"/>
</dbReference>
<dbReference type="SUPFAM" id="SSF53474">
    <property type="entry name" value="alpha/beta-Hydrolases"/>
    <property type="match status" value="1"/>
</dbReference>
<keyword evidence="5" id="KW-1133">Transmembrane helix</keyword>
<evidence type="ECO:0000256" key="1">
    <source>
        <dbReference type="ARBA" id="ARBA00004613"/>
    </source>
</evidence>
<dbReference type="Proteomes" id="UP001327288">
    <property type="component" value="Segment"/>
</dbReference>
<accession>A0ABZ0T4G9</accession>
<evidence type="ECO:0000313" key="7">
    <source>
        <dbReference type="EMBL" id="WPS63632.1"/>
    </source>
</evidence>
<keyword evidence="8" id="KW-1185">Reference proteome</keyword>
<comment type="similarity">
    <text evidence="2">Belongs to the AB hydrolase superfamily. Lipase family.</text>
</comment>
<dbReference type="Pfam" id="PF00151">
    <property type="entry name" value="Lipase"/>
    <property type="match status" value="1"/>
</dbReference>
<evidence type="ECO:0000256" key="2">
    <source>
        <dbReference type="ARBA" id="ARBA00010701"/>
    </source>
</evidence>
<dbReference type="Gene3D" id="3.40.50.1820">
    <property type="entry name" value="alpha/beta hydrolase"/>
    <property type="match status" value="2"/>
</dbReference>
<sequence>MIIGHASSSPPHAACNVAQIYQTLHNDTASNYSVKNFVSNLALHNTNALTVPTLYAWLHTNDSFVRFTCGTGVWRFLVGSNLVKDNRDLVLIVQQLHFGTFLENRVSHTDTSDVSMRLLRLHSRVTPNTSVLLLDPNISGCCDMRTFFAEMPKSIRFHCVGAGVAAHICAALCRQLLSIQARSCDRIVGLEPKELTFQPHCELKATDAHYVVLVSVMDRPRGQIGIHAHELIVTHNMLDVVTKCSHLNNWHRRICVSSHFGERFCEDVRFDKFQGNIDSARSVCYGDVGYVVFMKSLDVTSTFLLFRVNVTALKFSSWNAYSDSKDYSRMLDFNSQSISSYRVRLSSEDFRSAAGVLIVTVLGKGFLENSDPFFQYRVGNLHFRWYISYFETGWDSIDVFTETGASLWLVKIVVATAVFRPNHKPMTGLVSLETTCTEVYTDRVSGNKKFVCGIKDKAGVPTYRYRHQLNVTGTFAAQVPPTNGCLTFEGWHLKRPIEFWNHTALIVKKNRYVDYTGFIASKHSDLLAVRLISMKTGAKLLVSSFWDSCDGLGVWGIKLKINKNKQRFMLKSMFQDRFIVEMYFEDVVYKLKLIFTSHRNEMFKRRSRRGVVRPEMSSKSGGVNYDHHEASSNPTLMTYYDINAQKFVDFVGNDDVYERMFKAGVFSNGRDSDVVLLVHGWHALQSSVYLFQQLLRFHQKMTPNTTVLFVNWESQGANFIELGNAAFASLRVNLEAFFKGLPRHYNIHCIGHSLGAHACGALCRQYRHIHPESKLCTRIVGLDPASVHFKHDSPYSHIVNRRLSREDAHYVAVFTTNRNFMGLADVIGDEYITPNIQGHVHESCPQIGKWHGEVCGTNFYGQEYCEYMDVRTMFNSGIIPHTIDSCSHLMAPIQFMKLLDIYSTAIVVKLQPSPIVRNDVLPSAWNAYVTSKDYRYSSYYNTATQWYSTRVADASLQMADLFLVLTFPGVSVRCLGGITYNRQRLTSTTLHMCFYGSTYERMPSFNVVTHGGQILLAHFQMGRAAMSNRNVMPKVPMSGVAVRRYICNGTSDRYGEFRYLCQPSFQAYWMPSYRSQLNVTGTVISVPPVNGTCLPYEGEFSDLISVFWGYRTVSLNETLSLNFTGRGNIEELAKVVLQNTCSGMNFTLVTFWEVCSGFNKSLYNITLDRLGKVLNITFYRHGIYELRLYFPFDMVRLNIRAMPKRLTTIISRYTGKQSGEGEQDQVPVVSGSSEHLSPEEEQEDIKGLVNRVHRHLVAGILVGLAIICFAVAGVAFFCHYNRDRFAHFYSAISGTSESSV</sequence>